<dbReference type="AlphaFoldDB" id="A0A5B6WR04"/>
<protein>
    <submittedName>
        <fullName evidence="1">Uncharacterized protein</fullName>
    </submittedName>
</protein>
<dbReference type="Proteomes" id="UP000325315">
    <property type="component" value="Unassembled WGS sequence"/>
</dbReference>
<sequence length="78" mass="9279">MNYPQLSIYDSYNMWRLSQKVPRDTRSYNRAFSIGHFELVVEPSEWEYTGEVRTLGTCNDWRVLISHTTIFKAQFLLA</sequence>
<reference evidence="2" key="1">
    <citation type="journal article" date="2019" name="Plant Biotechnol. J.">
        <title>Genome sequencing of the Australian wild diploid species Gossypium australe highlights disease resistance and delayed gland morphogenesis.</title>
        <authorList>
            <person name="Cai Y."/>
            <person name="Cai X."/>
            <person name="Wang Q."/>
            <person name="Wang P."/>
            <person name="Zhang Y."/>
            <person name="Cai C."/>
            <person name="Xu Y."/>
            <person name="Wang K."/>
            <person name="Zhou Z."/>
            <person name="Wang C."/>
            <person name="Geng S."/>
            <person name="Li B."/>
            <person name="Dong Q."/>
            <person name="Hou Y."/>
            <person name="Wang H."/>
            <person name="Ai P."/>
            <person name="Liu Z."/>
            <person name="Yi F."/>
            <person name="Sun M."/>
            <person name="An G."/>
            <person name="Cheng J."/>
            <person name="Zhang Y."/>
            <person name="Shi Q."/>
            <person name="Xie Y."/>
            <person name="Shi X."/>
            <person name="Chang Y."/>
            <person name="Huang F."/>
            <person name="Chen Y."/>
            <person name="Hong S."/>
            <person name="Mi L."/>
            <person name="Sun Q."/>
            <person name="Zhang L."/>
            <person name="Zhou B."/>
            <person name="Peng R."/>
            <person name="Zhang X."/>
            <person name="Liu F."/>
        </authorList>
    </citation>
    <scope>NUCLEOTIDE SEQUENCE [LARGE SCALE GENOMIC DNA]</scope>
    <source>
        <strain evidence="2">cv. PA1801</strain>
    </source>
</reference>
<dbReference type="EMBL" id="SMMG02000002">
    <property type="protein sequence ID" value="KAA3483252.1"/>
    <property type="molecule type" value="Genomic_DNA"/>
</dbReference>
<accession>A0A5B6WR04</accession>
<name>A0A5B6WR04_9ROSI</name>
<dbReference type="OrthoDB" id="10482070at2759"/>
<evidence type="ECO:0000313" key="1">
    <source>
        <dbReference type="EMBL" id="KAA3483252.1"/>
    </source>
</evidence>
<keyword evidence="2" id="KW-1185">Reference proteome</keyword>
<evidence type="ECO:0000313" key="2">
    <source>
        <dbReference type="Proteomes" id="UP000325315"/>
    </source>
</evidence>
<comment type="caution">
    <text evidence="1">The sequence shown here is derived from an EMBL/GenBank/DDBJ whole genome shotgun (WGS) entry which is preliminary data.</text>
</comment>
<gene>
    <name evidence="1" type="ORF">EPI10_005441</name>
</gene>
<organism evidence="1 2">
    <name type="scientific">Gossypium australe</name>
    <dbReference type="NCBI Taxonomy" id="47621"/>
    <lineage>
        <taxon>Eukaryota</taxon>
        <taxon>Viridiplantae</taxon>
        <taxon>Streptophyta</taxon>
        <taxon>Embryophyta</taxon>
        <taxon>Tracheophyta</taxon>
        <taxon>Spermatophyta</taxon>
        <taxon>Magnoliopsida</taxon>
        <taxon>eudicotyledons</taxon>
        <taxon>Gunneridae</taxon>
        <taxon>Pentapetalae</taxon>
        <taxon>rosids</taxon>
        <taxon>malvids</taxon>
        <taxon>Malvales</taxon>
        <taxon>Malvaceae</taxon>
        <taxon>Malvoideae</taxon>
        <taxon>Gossypium</taxon>
    </lineage>
</organism>
<proteinExistence type="predicted"/>